<dbReference type="AlphaFoldDB" id="A0A8S3WV83"/>
<evidence type="ECO:0000313" key="2">
    <source>
        <dbReference type="Proteomes" id="UP000691718"/>
    </source>
</evidence>
<dbReference type="Proteomes" id="UP000691718">
    <property type="component" value="Unassembled WGS sequence"/>
</dbReference>
<organism evidence="1 2">
    <name type="scientific">Parnassius apollo</name>
    <name type="common">Apollo butterfly</name>
    <name type="synonym">Papilio apollo</name>
    <dbReference type="NCBI Taxonomy" id="110799"/>
    <lineage>
        <taxon>Eukaryota</taxon>
        <taxon>Metazoa</taxon>
        <taxon>Ecdysozoa</taxon>
        <taxon>Arthropoda</taxon>
        <taxon>Hexapoda</taxon>
        <taxon>Insecta</taxon>
        <taxon>Pterygota</taxon>
        <taxon>Neoptera</taxon>
        <taxon>Endopterygota</taxon>
        <taxon>Lepidoptera</taxon>
        <taxon>Glossata</taxon>
        <taxon>Ditrysia</taxon>
        <taxon>Papilionoidea</taxon>
        <taxon>Papilionidae</taxon>
        <taxon>Parnassiinae</taxon>
        <taxon>Parnassini</taxon>
        <taxon>Parnassius</taxon>
        <taxon>Parnassius</taxon>
    </lineage>
</organism>
<sequence length="209" mass="24242">MKYTLNIKRYRITKISRYPKTSVGGSTSGYGRALSLFGGSRRPGGSGECELREKVRERFPNGVGLRALTIDEYVLPPDVVLAPAVVVLHMTVLQLWQGRQWWRRRGRQKLWRRRRRAEGLNWLRVLVLHGEVEALTTRSHTIHTSRRGSSYALKALQERACERGGVRRANRLAAVRHLRLPLPSPPHHHYHYHLIVTGFRRFLTAWHSF</sequence>
<gene>
    <name evidence="1" type="ORF">PAPOLLO_LOCUS10896</name>
</gene>
<dbReference type="EMBL" id="CAJQZP010000774">
    <property type="protein sequence ID" value="CAG4984621.1"/>
    <property type="molecule type" value="Genomic_DNA"/>
</dbReference>
<name>A0A8S3WV83_PARAO</name>
<accession>A0A8S3WV83</accession>
<proteinExistence type="predicted"/>
<protein>
    <submittedName>
        <fullName evidence="1">(apollo) hypothetical protein</fullName>
    </submittedName>
</protein>
<keyword evidence="2" id="KW-1185">Reference proteome</keyword>
<reference evidence="1" key="1">
    <citation type="submission" date="2021-04" db="EMBL/GenBank/DDBJ databases">
        <authorList>
            <person name="Tunstrom K."/>
        </authorList>
    </citation>
    <scope>NUCLEOTIDE SEQUENCE</scope>
</reference>
<evidence type="ECO:0000313" key="1">
    <source>
        <dbReference type="EMBL" id="CAG4984621.1"/>
    </source>
</evidence>
<comment type="caution">
    <text evidence="1">The sequence shown here is derived from an EMBL/GenBank/DDBJ whole genome shotgun (WGS) entry which is preliminary data.</text>
</comment>